<dbReference type="PANTHER" id="PTHR45624:SF61">
    <property type="entry name" value="MITOCHONDRIAL BASIC AMINO ACIDS TRANSPORTER"/>
    <property type="match status" value="1"/>
</dbReference>
<evidence type="ECO:0000256" key="20">
    <source>
        <dbReference type="ARBA" id="ARBA00079387"/>
    </source>
</evidence>
<evidence type="ECO:0000256" key="22">
    <source>
        <dbReference type="PROSITE-ProRule" id="PRU00282"/>
    </source>
</evidence>
<feature type="transmembrane region" description="Helical" evidence="24">
    <location>
        <begin position="178"/>
        <end position="201"/>
    </location>
</feature>
<evidence type="ECO:0000256" key="16">
    <source>
        <dbReference type="ARBA" id="ARBA00052673"/>
    </source>
</evidence>
<evidence type="ECO:0000256" key="15">
    <source>
        <dbReference type="ARBA" id="ARBA00051921"/>
    </source>
</evidence>
<evidence type="ECO:0000256" key="7">
    <source>
        <dbReference type="ARBA" id="ARBA00022970"/>
    </source>
</evidence>
<reference evidence="25" key="1">
    <citation type="submission" date="2020-08" db="EMBL/GenBank/DDBJ databases">
        <title>Genome sequencing and assembly of the red palm weevil Rhynchophorus ferrugineus.</title>
        <authorList>
            <person name="Dias G.B."/>
            <person name="Bergman C.M."/>
            <person name="Manee M."/>
        </authorList>
    </citation>
    <scope>NUCLEOTIDE SEQUENCE</scope>
    <source>
        <strain evidence="25">AA-2017</strain>
        <tissue evidence="25">Whole larva</tissue>
    </source>
</reference>
<comment type="catalytic activity">
    <reaction evidence="15">
        <text>L-ornithine(in) + L-arginine(out) = L-ornithine(out) + L-arginine(in)</text>
        <dbReference type="Rhea" id="RHEA:34991"/>
        <dbReference type="ChEBI" id="CHEBI:32682"/>
        <dbReference type="ChEBI" id="CHEBI:46911"/>
    </reaction>
</comment>
<comment type="catalytic activity">
    <reaction evidence="12">
        <text>L-histidine(out) = L-histidine(in)</text>
        <dbReference type="Rhea" id="RHEA:72807"/>
        <dbReference type="ChEBI" id="CHEBI:57595"/>
    </reaction>
</comment>
<evidence type="ECO:0000256" key="21">
    <source>
        <dbReference type="ARBA" id="ARBA00080567"/>
    </source>
</evidence>
<dbReference type="Gene3D" id="1.50.40.10">
    <property type="entry name" value="Mitochondrial carrier domain"/>
    <property type="match status" value="1"/>
</dbReference>
<sequence length="304" mass="33269">MALDFFAGCLGGGAGIVVGHPLDTVKVCLQTQNAQNPKYKNTFHCLRSIFEKQGVRGIYRGMSSPLFGVAGINAIVFGIYGNTLRCMKNPDSLMSHTLAGSFAGFVQSFICCPMELAKTRVQVGGGGKDPWDCLKKIYGRKGVRGVFKGLNVTMLREVPAFGSYFFTYEFLTKRDDELPVSTLSMLMAGGIAGVVSWALVYPIDVIKSRYQIDGVVSSKYTSSYQCFVDSIRTDGVACLFRGLSPALIRAFPVNAVTFTVVTWVMKTLNNVEFETTVKDTECKLGQYADVMIHSTAEYTAFLTL</sequence>
<feature type="repeat" description="Solcar" evidence="22">
    <location>
        <begin position="91"/>
        <end position="174"/>
    </location>
</feature>
<name>A0A834HXT9_RHYFE</name>
<comment type="catalytic activity">
    <reaction evidence="16">
        <text>N(omega)-methyl-L-arginine(in) + L-arginine(out) = N(omega)-methyl-L-arginine(out) + L-arginine(in)</text>
        <dbReference type="Rhea" id="RHEA:72803"/>
        <dbReference type="ChEBI" id="CHEBI:32682"/>
        <dbReference type="ChEBI" id="CHEBI:114953"/>
    </reaction>
</comment>
<keyword evidence="8 24" id="KW-1133">Transmembrane helix</keyword>
<evidence type="ECO:0000256" key="4">
    <source>
        <dbReference type="ARBA" id="ARBA00022692"/>
    </source>
</evidence>
<keyword evidence="26" id="KW-1185">Reference proteome</keyword>
<dbReference type="SUPFAM" id="SSF103506">
    <property type="entry name" value="Mitochondrial carrier"/>
    <property type="match status" value="1"/>
</dbReference>
<comment type="subcellular location">
    <subcellularLocation>
        <location evidence="1">Mitochondrion inner membrane</location>
        <topology evidence="1">Multi-pass membrane protein</topology>
    </subcellularLocation>
</comment>
<feature type="transmembrane region" description="Helical" evidence="24">
    <location>
        <begin position="145"/>
        <end position="166"/>
    </location>
</feature>
<evidence type="ECO:0000256" key="24">
    <source>
        <dbReference type="SAM" id="Phobius"/>
    </source>
</evidence>
<dbReference type="FunFam" id="1.50.40.10:FF:000037">
    <property type="entry name" value="Solute carrier family 25 member 29"/>
    <property type="match status" value="1"/>
</dbReference>
<evidence type="ECO:0000256" key="2">
    <source>
        <dbReference type="ARBA" id="ARBA00006375"/>
    </source>
</evidence>
<keyword evidence="7" id="KW-0029">Amino-acid transport</keyword>
<evidence type="ECO:0000256" key="23">
    <source>
        <dbReference type="RuleBase" id="RU000488"/>
    </source>
</evidence>
<proteinExistence type="inferred from homology"/>
<feature type="transmembrane region" description="Helical" evidence="24">
    <location>
        <begin position="57"/>
        <end position="81"/>
    </location>
</feature>
<dbReference type="GO" id="GO:0005743">
    <property type="term" value="C:mitochondrial inner membrane"/>
    <property type="evidence" value="ECO:0007669"/>
    <property type="project" value="UniProtKB-SubCell"/>
</dbReference>
<dbReference type="GO" id="GO:0005289">
    <property type="term" value="F:high-affinity L-arginine transmembrane transporter activity"/>
    <property type="evidence" value="ECO:0007669"/>
    <property type="project" value="TreeGrafter"/>
</dbReference>
<comment type="catalytic activity">
    <reaction evidence="14">
        <text>L-homoarginine(in) + L-arginine(out) = L-homoarginine(out) + L-arginine(in)</text>
        <dbReference type="Rhea" id="RHEA:72799"/>
        <dbReference type="ChEBI" id="CHEBI:32682"/>
        <dbReference type="ChEBI" id="CHEBI:143006"/>
    </reaction>
</comment>
<evidence type="ECO:0000256" key="13">
    <source>
        <dbReference type="ARBA" id="ARBA00050768"/>
    </source>
</evidence>
<dbReference type="InterPro" id="IPR002067">
    <property type="entry name" value="MCP"/>
</dbReference>
<evidence type="ECO:0000256" key="12">
    <source>
        <dbReference type="ARBA" id="ARBA00050592"/>
    </source>
</evidence>
<protein>
    <recommendedName>
        <fullName evidence="17">Mitochondrial basic amino acids transporter</fullName>
    </recommendedName>
    <alternativeName>
        <fullName evidence="21">Carnitine/acylcarnitine translocase-like</fullName>
    </alternativeName>
    <alternativeName>
        <fullName evidence="20">Mitochondrial carnitine/acylcarnitine carrier protein CACL</fullName>
    </alternativeName>
    <alternativeName>
        <fullName evidence="19">Mitochondrial ornithine transporter 3</fullName>
    </alternativeName>
    <alternativeName>
        <fullName evidence="18">Solute carrier family 25 member 29</fullName>
    </alternativeName>
</protein>
<keyword evidence="4 22" id="KW-0812">Transmembrane</keyword>
<evidence type="ECO:0000256" key="8">
    <source>
        <dbReference type="ARBA" id="ARBA00022989"/>
    </source>
</evidence>
<comment type="catalytic activity">
    <reaction evidence="13">
        <text>L-histidine(out) + L-arginine(in) = L-histidine(in) + L-arginine(out)</text>
        <dbReference type="Rhea" id="RHEA:71063"/>
        <dbReference type="ChEBI" id="CHEBI:32682"/>
        <dbReference type="ChEBI" id="CHEBI:57595"/>
    </reaction>
</comment>
<keyword evidence="3 23" id="KW-0813">Transport</keyword>
<comment type="caution">
    <text evidence="25">The sequence shown here is derived from an EMBL/GenBank/DDBJ whole genome shotgun (WGS) entry which is preliminary data.</text>
</comment>
<evidence type="ECO:0000256" key="14">
    <source>
        <dbReference type="ARBA" id="ARBA00051045"/>
    </source>
</evidence>
<dbReference type="PROSITE" id="PS50920">
    <property type="entry name" value="SOLCAR"/>
    <property type="match status" value="3"/>
</dbReference>
<keyword evidence="6" id="KW-0999">Mitochondrion inner membrane</keyword>
<evidence type="ECO:0000256" key="11">
    <source>
        <dbReference type="ARBA" id="ARBA00049090"/>
    </source>
</evidence>
<keyword evidence="10 22" id="KW-0472">Membrane</keyword>
<evidence type="ECO:0000256" key="5">
    <source>
        <dbReference type="ARBA" id="ARBA00022737"/>
    </source>
</evidence>
<organism evidence="25 26">
    <name type="scientific">Rhynchophorus ferrugineus</name>
    <name type="common">Red palm weevil</name>
    <name type="synonym">Curculio ferrugineus</name>
    <dbReference type="NCBI Taxonomy" id="354439"/>
    <lineage>
        <taxon>Eukaryota</taxon>
        <taxon>Metazoa</taxon>
        <taxon>Ecdysozoa</taxon>
        <taxon>Arthropoda</taxon>
        <taxon>Hexapoda</taxon>
        <taxon>Insecta</taxon>
        <taxon>Pterygota</taxon>
        <taxon>Neoptera</taxon>
        <taxon>Endopterygota</taxon>
        <taxon>Coleoptera</taxon>
        <taxon>Polyphaga</taxon>
        <taxon>Cucujiformia</taxon>
        <taxon>Curculionidae</taxon>
        <taxon>Dryophthorinae</taxon>
        <taxon>Rhynchophorus</taxon>
    </lineage>
</organism>
<dbReference type="GO" id="GO:1990575">
    <property type="term" value="P:mitochondrial L-ornithine transmembrane transport"/>
    <property type="evidence" value="ECO:0007669"/>
    <property type="project" value="TreeGrafter"/>
</dbReference>
<evidence type="ECO:0000256" key="19">
    <source>
        <dbReference type="ARBA" id="ARBA00078745"/>
    </source>
</evidence>
<evidence type="ECO:0000256" key="17">
    <source>
        <dbReference type="ARBA" id="ARBA00071763"/>
    </source>
</evidence>
<evidence type="ECO:0000313" key="26">
    <source>
        <dbReference type="Proteomes" id="UP000625711"/>
    </source>
</evidence>
<evidence type="ECO:0000256" key="1">
    <source>
        <dbReference type="ARBA" id="ARBA00004448"/>
    </source>
</evidence>
<evidence type="ECO:0000256" key="18">
    <source>
        <dbReference type="ARBA" id="ARBA00076491"/>
    </source>
</evidence>
<dbReference type="Proteomes" id="UP000625711">
    <property type="component" value="Unassembled WGS sequence"/>
</dbReference>
<evidence type="ECO:0000256" key="3">
    <source>
        <dbReference type="ARBA" id="ARBA00022448"/>
    </source>
</evidence>
<feature type="repeat" description="Solcar" evidence="22">
    <location>
        <begin position="180"/>
        <end position="267"/>
    </location>
</feature>
<keyword evidence="9" id="KW-0496">Mitochondrion</keyword>
<evidence type="ECO:0000256" key="9">
    <source>
        <dbReference type="ARBA" id="ARBA00023128"/>
    </source>
</evidence>
<dbReference type="InterPro" id="IPR050567">
    <property type="entry name" value="Mitochondrial_Carrier"/>
</dbReference>
<dbReference type="AlphaFoldDB" id="A0A834HXT9"/>
<comment type="similarity">
    <text evidence="2 23">Belongs to the mitochondrial carrier (TC 2.A.29) family.</text>
</comment>
<dbReference type="EMBL" id="JAACXV010014128">
    <property type="protein sequence ID" value="KAF7270129.1"/>
    <property type="molecule type" value="Genomic_DNA"/>
</dbReference>
<dbReference type="PRINTS" id="PR00926">
    <property type="entry name" value="MITOCARRIER"/>
</dbReference>
<dbReference type="InterPro" id="IPR018108">
    <property type="entry name" value="MCP_transmembrane"/>
</dbReference>
<evidence type="ECO:0000256" key="6">
    <source>
        <dbReference type="ARBA" id="ARBA00022792"/>
    </source>
</evidence>
<keyword evidence="5" id="KW-0677">Repeat</keyword>
<evidence type="ECO:0000256" key="10">
    <source>
        <dbReference type="ARBA" id="ARBA00023136"/>
    </source>
</evidence>
<dbReference type="PANTHER" id="PTHR45624">
    <property type="entry name" value="MITOCHONDRIAL BASIC AMINO ACIDS TRANSPORTER-RELATED"/>
    <property type="match status" value="1"/>
</dbReference>
<gene>
    <name evidence="25" type="ORF">GWI33_016870</name>
</gene>
<evidence type="ECO:0000313" key="25">
    <source>
        <dbReference type="EMBL" id="KAF7270129.1"/>
    </source>
</evidence>
<accession>A0A834HXT9</accession>
<dbReference type="Pfam" id="PF00153">
    <property type="entry name" value="Mito_carr"/>
    <property type="match status" value="3"/>
</dbReference>
<dbReference type="OrthoDB" id="193856at2759"/>
<feature type="repeat" description="Solcar" evidence="22">
    <location>
        <begin position="2"/>
        <end position="86"/>
    </location>
</feature>
<dbReference type="InterPro" id="IPR023395">
    <property type="entry name" value="MCP_dom_sf"/>
</dbReference>
<comment type="catalytic activity">
    <reaction evidence="11">
        <text>L-lysine(out) + L-arginine(in) = L-lysine(in) + L-arginine(out)</text>
        <dbReference type="Rhea" id="RHEA:70827"/>
        <dbReference type="ChEBI" id="CHEBI:32551"/>
        <dbReference type="ChEBI" id="CHEBI:32682"/>
    </reaction>
</comment>